<dbReference type="InterPro" id="IPR021729">
    <property type="entry name" value="DUF3298"/>
</dbReference>
<dbReference type="InterPro" id="IPR037126">
    <property type="entry name" value="PdaC/RsiV-like_sf"/>
</dbReference>
<organism evidence="2 3">
    <name type="scientific">Elizabethkingia occulta</name>
    <dbReference type="NCBI Taxonomy" id="1867263"/>
    <lineage>
        <taxon>Bacteria</taxon>
        <taxon>Pseudomonadati</taxon>
        <taxon>Bacteroidota</taxon>
        <taxon>Flavobacteriia</taxon>
        <taxon>Flavobacteriales</taxon>
        <taxon>Weeksellaceae</taxon>
        <taxon>Elizabethkingia</taxon>
    </lineage>
</organism>
<dbReference type="RefSeq" id="WP_078771331.1">
    <property type="nucleotide sequence ID" value="NZ_CBCSBR010000034.1"/>
</dbReference>
<evidence type="ECO:0000313" key="3">
    <source>
        <dbReference type="Proteomes" id="UP000190813"/>
    </source>
</evidence>
<name>A0A1T3MR52_9FLAO</name>
<protein>
    <recommendedName>
        <fullName evidence="1">DUF3298 domain-containing protein</fullName>
    </recommendedName>
</protein>
<comment type="caution">
    <text evidence="2">The sequence shown here is derived from an EMBL/GenBank/DDBJ whole genome shotgun (WGS) entry which is preliminary data.</text>
</comment>
<proteinExistence type="predicted"/>
<keyword evidence="3" id="KW-1185">Reference proteome</keyword>
<feature type="domain" description="DUF3298" evidence="1">
    <location>
        <begin position="205"/>
        <end position="253"/>
    </location>
</feature>
<sequence length="272" mass="30566">MKNAVSSLFMIAVLVLSCKKQEKAQGTDIPKEDSLITLKQDSVIYSDSIKATDSLIIAYSDRILVFPDIKEKAILDSLYPFIKPVGYSKPDLEAAAKKAADGLFAKVKKDYLAGGVVLGNKWYEDNSMRLRSFTNNYLSVEYTWSSYMGGAHDNYGFMEKVFDLNSKKQLVLSDITSMPKSKLEKLLMKNVDKIPTGTENGEGAVKISDGLLFDKVTVNDNFYFDDKNLYFHYSPYEIAAFAAGDITIPVSWKELEGTINPEFMKRMKINTK</sequence>
<evidence type="ECO:0000313" key="2">
    <source>
        <dbReference type="EMBL" id="OPC67112.1"/>
    </source>
</evidence>
<dbReference type="Gene3D" id="3.30.565.40">
    <property type="entry name" value="Fervidobacterium nodosum Rt17-B1 like"/>
    <property type="match status" value="1"/>
</dbReference>
<dbReference type="EMBL" id="MAHX01000008">
    <property type="protein sequence ID" value="OPC67112.1"/>
    <property type="molecule type" value="Genomic_DNA"/>
</dbReference>
<dbReference type="PROSITE" id="PS51257">
    <property type="entry name" value="PROKAR_LIPOPROTEIN"/>
    <property type="match status" value="1"/>
</dbReference>
<gene>
    <name evidence="2" type="ORF">BAZ10_16725</name>
</gene>
<dbReference type="AlphaFoldDB" id="A0A1T3MR52"/>
<dbReference type="Pfam" id="PF11738">
    <property type="entry name" value="DUF3298"/>
    <property type="match status" value="1"/>
</dbReference>
<dbReference type="Proteomes" id="UP000190813">
    <property type="component" value="Unassembled WGS sequence"/>
</dbReference>
<reference evidence="2 3" key="1">
    <citation type="submission" date="2016-06" db="EMBL/GenBank/DDBJ databases">
        <title>Revisiting the taxonomy of the Elizabethkingia Genus based on Whole-Genome Sequencing, Optical Mapping, and MALDI-TOF.</title>
        <authorList>
            <person name="Nicholson A.C."/>
        </authorList>
    </citation>
    <scope>NUCLEOTIDE SEQUENCE [LARGE SCALE GENOMIC DNA]</scope>
    <source>
        <strain evidence="2 3">G4070</strain>
    </source>
</reference>
<dbReference type="Gene3D" id="3.90.640.20">
    <property type="entry name" value="Heat-shock cognate protein, ATPase"/>
    <property type="match status" value="1"/>
</dbReference>
<accession>A0A1T3MR52</accession>
<evidence type="ECO:0000259" key="1">
    <source>
        <dbReference type="Pfam" id="PF11738"/>
    </source>
</evidence>